<proteinExistence type="predicted"/>
<sequence length="191" mass="20767">MALLAAKESLHHKGIRAARKTLDTSLPSGRKEKKPTNRETRSVAGRAPVLSVSTANSDQATFKGEGQEYSKGVQSEVLRQFGVEGTLSEHEQTASSSHFERSSDGNSPLVQPVCQSVSVASQSVDNASIEAAQSEVQQYLIPWLIDSVSVVIKYRLNTLLLRDAICQPSAEEKEKFDSCSSPRNVKKDPPV</sequence>
<dbReference type="AlphaFoldDB" id="A0A085NLG8"/>
<reference evidence="2" key="1">
    <citation type="journal article" date="2014" name="Nat. Genet.">
        <title>Genome and transcriptome of the porcine whipworm Trichuris suis.</title>
        <authorList>
            <person name="Jex A.R."/>
            <person name="Nejsum P."/>
            <person name="Schwarz E.M."/>
            <person name="Hu L."/>
            <person name="Young N.D."/>
            <person name="Hall R.S."/>
            <person name="Korhonen P.K."/>
            <person name="Liao S."/>
            <person name="Thamsborg S."/>
            <person name="Xia J."/>
            <person name="Xu P."/>
            <person name="Wang S."/>
            <person name="Scheerlinck J.P."/>
            <person name="Hofmann A."/>
            <person name="Sternberg P.W."/>
            <person name="Wang J."/>
            <person name="Gasser R.B."/>
        </authorList>
    </citation>
    <scope>NUCLEOTIDE SEQUENCE [LARGE SCALE GENOMIC DNA]</scope>
    <source>
        <strain evidence="2">DCEP-RM93F</strain>
    </source>
</reference>
<name>A0A085NLG8_9BILA</name>
<protein>
    <submittedName>
        <fullName evidence="2">Uncharacterized protein</fullName>
    </submittedName>
</protein>
<dbReference type="EMBL" id="KL367488">
    <property type="protein sequence ID" value="KFD70314.1"/>
    <property type="molecule type" value="Genomic_DNA"/>
</dbReference>
<dbReference type="Proteomes" id="UP000030758">
    <property type="component" value="Unassembled WGS sequence"/>
</dbReference>
<evidence type="ECO:0000313" key="2">
    <source>
        <dbReference type="EMBL" id="KFD70314.1"/>
    </source>
</evidence>
<feature type="region of interest" description="Disordered" evidence="1">
    <location>
        <begin position="87"/>
        <end position="110"/>
    </location>
</feature>
<organism evidence="2">
    <name type="scientific">Trichuris suis</name>
    <name type="common">pig whipworm</name>
    <dbReference type="NCBI Taxonomy" id="68888"/>
    <lineage>
        <taxon>Eukaryota</taxon>
        <taxon>Metazoa</taxon>
        <taxon>Ecdysozoa</taxon>
        <taxon>Nematoda</taxon>
        <taxon>Enoplea</taxon>
        <taxon>Dorylaimia</taxon>
        <taxon>Trichinellida</taxon>
        <taxon>Trichuridae</taxon>
        <taxon>Trichuris</taxon>
    </lineage>
</organism>
<feature type="compositionally biased region" description="Basic and acidic residues" evidence="1">
    <location>
        <begin position="87"/>
        <end position="103"/>
    </location>
</feature>
<feature type="region of interest" description="Disordered" evidence="1">
    <location>
        <begin position="1"/>
        <end position="48"/>
    </location>
</feature>
<feature type="compositionally biased region" description="Basic residues" evidence="1">
    <location>
        <begin position="10"/>
        <end position="19"/>
    </location>
</feature>
<accession>A0A085NLG8</accession>
<gene>
    <name evidence="2" type="ORF">M514_17398</name>
</gene>
<feature type="region of interest" description="Disordered" evidence="1">
    <location>
        <begin position="170"/>
        <end position="191"/>
    </location>
</feature>
<evidence type="ECO:0000256" key="1">
    <source>
        <dbReference type="SAM" id="MobiDB-lite"/>
    </source>
</evidence>